<evidence type="ECO:0008006" key="3">
    <source>
        <dbReference type="Google" id="ProtNLM"/>
    </source>
</evidence>
<proteinExistence type="predicted"/>
<dbReference type="Proteomes" id="UP001164459">
    <property type="component" value="Chromosome"/>
</dbReference>
<dbReference type="EMBL" id="CP114040">
    <property type="protein sequence ID" value="WAS96747.1"/>
    <property type="molecule type" value="Genomic_DNA"/>
</dbReference>
<evidence type="ECO:0000313" key="2">
    <source>
        <dbReference type="Proteomes" id="UP001164459"/>
    </source>
</evidence>
<dbReference type="RefSeq" id="WP_269039111.1">
    <property type="nucleotide sequence ID" value="NZ_CP114040.1"/>
</dbReference>
<organism evidence="1 2">
    <name type="scientific">Nannocystis punicea</name>
    <dbReference type="NCBI Taxonomy" id="2995304"/>
    <lineage>
        <taxon>Bacteria</taxon>
        <taxon>Pseudomonadati</taxon>
        <taxon>Myxococcota</taxon>
        <taxon>Polyangia</taxon>
        <taxon>Nannocystales</taxon>
        <taxon>Nannocystaceae</taxon>
        <taxon>Nannocystis</taxon>
    </lineage>
</organism>
<accession>A0ABY7HBV6</accession>
<name>A0ABY7HBV6_9BACT</name>
<evidence type="ECO:0000313" key="1">
    <source>
        <dbReference type="EMBL" id="WAS96747.1"/>
    </source>
</evidence>
<protein>
    <recommendedName>
        <fullName evidence="3">PEP-CTERM protein-sorting domain-containing protein</fullName>
    </recommendedName>
</protein>
<gene>
    <name evidence="1" type="ORF">O0S08_11410</name>
</gene>
<sequence>MLSLALVNLLVAADVPPADAAVHRGTGWYSASTTVPEPPIALALVIVAAAGMRVRERRRQRRGDS</sequence>
<reference evidence="1" key="1">
    <citation type="submission" date="2022-11" db="EMBL/GenBank/DDBJ databases">
        <title>Minimal conservation of predation-associated metabolite biosynthetic gene clusters underscores biosynthetic potential of Myxococcota including descriptions for ten novel species: Archangium lansinium sp. nov., Myxococcus landrumus sp. nov., Nannocystis bai.</title>
        <authorList>
            <person name="Ahearne A."/>
            <person name="Stevens C."/>
            <person name="Dowd S."/>
        </authorList>
    </citation>
    <scope>NUCLEOTIDE SEQUENCE</scope>
    <source>
        <strain evidence="1">Fl3</strain>
    </source>
</reference>
<keyword evidence="2" id="KW-1185">Reference proteome</keyword>